<organism evidence="2 3">
    <name type="scientific">Brassica carinata</name>
    <name type="common">Ethiopian mustard</name>
    <name type="synonym">Abyssinian cabbage</name>
    <dbReference type="NCBI Taxonomy" id="52824"/>
    <lineage>
        <taxon>Eukaryota</taxon>
        <taxon>Viridiplantae</taxon>
        <taxon>Streptophyta</taxon>
        <taxon>Embryophyta</taxon>
        <taxon>Tracheophyta</taxon>
        <taxon>Spermatophyta</taxon>
        <taxon>Magnoliopsida</taxon>
        <taxon>eudicotyledons</taxon>
        <taxon>Gunneridae</taxon>
        <taxon>Pentapetalae</taxon>
        <taxon>rosids</taxon>
        <taxon>malvids</taxon>
        <taxon>Brassicales</taxon>
        <taxon>Brassicaceae</taxon>
        <taxon>Brassiceae</taxon>
        <taxon>Brassica</taxon>
    </lineage>
</organism>
<reference evidence="2 3" key="1">
    <citation type="submission" date="2020-02" db="EMBL/GenBank/DDBJ databases">
        <authorList>
            <person name="Ma Q."/>
            <person name="Huang Y."/>
            <person name="Song X."/>
            <person name="Pei D."/>
        </authorList>
    </citation>
    <scope>NUCLEOTIDE SEQUENCE [LARGE SCALE GENOMIC DNA]</scope>
    <source>
        <strain evidence="2">Sxm20200214</strain>
        <tissue evidence="2">Leaf</tissue>
    </source>
</reference>
<evidence type="ECO:0000313" key="3">
    <source>
        <dbReference type="Proteomes" id="UP000886595"/>
    </source>
</evidence>
<comment type="caution">
    <text evidence="2">The sequence shown here is derived from an EMBL/GenBank/DDBJ whole genome shotgun (WGS) entry which is preliminary data.</text>
</comment>
<dbReference type="EMBL" id="JAAMPC010000008">
    <property type="protein sequence ID" value="KAG2298676.1"/>
    <property type="molecule type" value="Genomic_DNA"/>
</dbReference>
<gene>
    <name evidence="2" type="ORF">Bca52824_035148</name>
</gene>
<feature type="compositionally biased region" description="Low complexity" evidence="1">
    <location>
        <begin position="1"/>
        <end position="18"/>
    </location>
</feature>
<sequence length="173" mass="19096">MPSRSRSSKKNSSSHSSSGDSPVDEVVAPKHEERVEEDAREAYYTALCGSSPPPQDIPIPKDLTVAVILLTKHGLSRVPHDSSKLLPRLLRTLMLIFSSNEIFFGKGHSSGVPFASSGFEMWWSSIDPESFFSLPMFRVMSSRLLPCLFGGGDIGLGKAKRSNTRRSREILRC</sequence>
<protein>
    <submittedName>
        <fullName evidence="2">Uncharacterized protein</fullName>
    </submittedName>
</protein>
<dbReference type="AlphaFoldDB" id="A0A8X7S336"/>
<evidence type="ECO:0000313" key="2">
    <source>
        <dbReference type="EMBL" id="KAG2298676.1"/>
    </source>
</evidence>
<dbReference type="Proteomes" id="UP000886595">
    <property type="component" value="Unassembled WGS sequence"/>
</dbReference>
<proteinExistence type="predicted"/>
<name>A0A8X7S336_BRACI</name>
<accession>A0A8X7S336</accession>
<feature type="region of interest" description="Disordered" evidence="1">
    <location>
        <begin position="1"/>
        <end position="35"/>
    </location>
</feature>
<keyword evidence="3" id="KW-1185">Reference proteome</keyword>
<evidence type="ECO:0000256" key="1">
    <source>
        <dbReference type="SAM" id="MobiDB-lite"/>
    </source>
</evidence>